<sequence length="148" mass="15841">MRTVTTRSGHDWRRQDLMLGMRRSAFRLLVGVLVVLALVLSGLGHGTAAGPMAMTITGCGWSTVEMSAPAEDETGGCFLSAAATDGQADAWQVLLATAACPQHAPCVHFFVAPERPLLRAQESNRVIATVCDPLRERTESPPHHPPIS</sequence>
<evidence type="ECO:0000313" key="1">
    <source>
        <dbReference type="EMBL" id="MCP3056918.1"/>
    </source>
</evidence>
<dbReference type="AlphaFoldDB" id="A0A9X2KFW2"/>
<dbReference type="EMBL" id="JALHBS010000115">
    <property type="protein sequence ID" value="MCP3056918.1"/>
    <property type="molecule type" value="Genomic_DNA"/>
</dbReference>
<reference evidence="1" key="1">
    <citation type="submission" date="2022-03" db="EMBL/GenBank/DDBJ databases">
        <title>Aurantimonas Liuensis sp. Nov., isolated from the hadal seawater of the Mariana Trench.</title>
        <authorList>
            <person name="Liu R."/>
        </authorList>
    </citation>
    <scope>NUCLEOTIDE SEQUENCE</scope>
    <source>
        <strain evidence="1">LRZ36</strain>
    </source>
</reference>
<dbReference type="RefSeq" id="WP_253965719.1">
    <property type="nucleotide sequence ID" value="NZ_JALHBS010000115.1"/>
</dbReference>
<evidence type="ECO:0000313" key="2">
    <source>
        <dbReference type="Proteomes" id="UP001155220"/>
    </source>
</evidence>
<protein>
    <submittedName>
        <fullName evidence="1">Uncharacterized protein</fullName>
    </submittedName>
</protein>
<accession>A0A9X2KFW2</accession>
<gene>
    <name evidence="1" type="ORF">MJ956_17465</name>
</gene>
<comment type="caution">
    <text evidence="1">The sequence shown here is derived from an EMBL/GenBank/DDBJ whole genome shotgun (WGS) entry which is preliminary data.</text>
</comment>
<dbReference type="Proteomes" id="UP001155220">
    <property type="component" value="Unassembled WGS sequence"/>
</dbReference>
<keyword evidence="2" id="KW-1185">Reference proteome</keyword>
<organism evidence="1 2">
    <name type="scientific">Aurantimonas marianensis</name>
    <dbReference type="NCBI Taxonomy" id="2920428"/>
    <lineage>
        <taxon>Bacteria</taxon>
        <taxon>Pseudomonadati</taxon>
        <taxon>Pseudomonadota</taxon>
        <taxon>Alphaproteobacteria</taxon>
        <taxon>Hyphomicrobiales</taxon>
        <taxon>Aurantimonadaceae</taxon>
        <taxon>Aurantimonas</taxon>
    </lineage>
</organism>
<name>A0A9X2KFW2_9HYPH</name>
<proteinExistence type="predicted"/>